<dbReference type="OrthoDB" id="6429879at2"/>
<comment type="caution">
    <text evidence="2">The sequence shown here is derived from an EMBL/GenBank/DDBJ whole genome shotgun (WGS) entry which is preliminary data.</text>
</comment>
<name>A0A4R0HDL3_9ENTR</name>
<keyword evidence="1" id="KW-0732">Signal</keyword>
<evidence type="ECO:0000313" key="3">
    <source>
        <dbReference type="Proteomes" id="UP000291793"/>
    </source>
</evidence>
<keyword evidence="3" id="KW-1185">Reference proteome</keyword>
<protein>
    <submittedName>
        <fullName evidence="2">Cag pathogenicity island protein Cag12</fullName>
    </submittedName>
</protein>
<gene>
    <name evidence="2" type="ORF">E0L21_10535</name>
</gene>
<feature type="signal peptide" evidence="1">
    <location>
        <begin position="1"/>
        <end position="18"/>
    </location>
</feature>
<dbReference type="Proteomes" id="UP000291793">
    <property type="component" value="Unassembled WGS sequence"/>
</dbReference>
<accession>A0A4R0HDL3</accession>
<evidence type="ECO:0000256" key="1">
    <source>
        <dbReference type="SAM" id="SignalP"/>
    </source>
</evidence>
<dbReference type="AlphaFoldDB" id="A0A4R0HDL3"/>
<dbReference type="PROSITE" id="PS51257">
    <property type="entry name" value="PROKAR_LIPOPROTEIN"/>
    <property type="match status" value="1"/>
</dbReference>
<dbReference type="EMBL" id="SJOP01000008">
    <property type="protein sequence ID" value="TCC09245.1"/>
    <property type="molecule type" value="Genomic_DNA"/>
</dbReference>
<sequence length="132" mass="14760">MIKVIKMLLFSLVLSGCASPPPPVPVEWNKPGQSVNTGLPQWRDNQAIISSPVVKDNWLLSIHARNFNETRWTPAVFYAVAHSARIVVAVPTGADFFTAKNWLRRYGAKGVIEYQFVTGCLTCSNTHIYFSH</sequence>
<proteinExistence type="predicted"/>
<dbReference type="InterPro" id="IPR025264">
    <property type="entry name" value="Cag12"/>
</dbReference>
<reference evidence="2 3" key="1">
    <citation type="submission" date="2019-02" db="EMBL/GenBank/DDBJ databases">
        <title>The draft genome of Kosakonia quasisacchari strain WCHKQ120001.</title>
        <authorList>
            <person name="Wang C."/>
            <person name="Feng Y."/>
            <person name="Zong Z."/>
        </authorList>
    </citation>
    <scope>NUCLEOTIDE SEQUENCE [LARGE SCALE GENOMIC DNA]</scope>
    <source>
        <strain evidence="2 3">WCHKQ120001</strain>
    </source>
</reference>
<organism evidence="2 3">
    <name type="scientific">Kosakonia quasisacchari</name>
    <dbReference type="NCBI Taxonomy" id="2529380"/>
    <lineage>
        <taxon>Bacteria</taxon>
        <taxon>Pseudomonadati</taxon>
        <taxon>Pseudomonadota</taxon>
        <taxon>Gammaproteobacteria</taxon>
        <taxon>Enterobacterales</taxon>
        <taxon>Enterobacteriaceae</taxon>
        <taxon>Kosakonia</taxon>
    </lineage>
</organism>
<feature type="chain" id="PRO_5020197799" evidence="1">
    <location>
        <begin position="19"/>
        <end position="132"/>
    </location>
</feature>
<dbReference type="RefSeq" id="WP_131409221.1">
    <property type="nucleotide sequence ID" value="NZ_SJOP01000008.1"/>
</dbReference>
<dbReference type="Pfam" id="PF13117">
    <property type="entry name" value="Cag12"/>
    <property type="match status" value="1"/>
</dbReference>
<evidence type="ECO:0000313" key="2">
    <source>
        <dbReference type="EMBL" id="TCC09245.1"/>
    </source>
</evidence>